<dbReference type="AlphaFoldDB" id="A0A849L1X9"/>
<accession>A0A849L1X9</accession>
<dbReference type="Pfam" id="PF20044">
    <property type="entry name" value="DUF6446"/>
    <property type="match status" value="1"/>
</dbReference>
<keyword evidence="2" id="KW-1185">Reference proteome</keyword>
<keyword evidence="1" id="KW-0418">Kinase</keyword>
<comment type="caution">
    <text evidence="1">The sequence shown here is derived from an EMBL/GenBank/DDBJ whole genome shotgun (WGS) entry which is preliminary data.</text>
</comment>
<dbReference type="RefSeq" id="WP_171323826.1">
    <property type="nucleotide sequence ID" value="NZ_JABFBC010000001.1"/>
</dbReference>
<protein>
    <submittedName>
        <fullName evidence="1">Histidine kinase</fullName>
    </submittedName>
</protein>
<sequence>MKGRSLVIGFLGFTVLFGAGLFYAQNYAFYDRVEGLTELPVADRVIPVEGYVGIDAESSGLKRRGCFTVDPAAFDGLPPAEDPQPLNPPFWFDCFDAGALTEDIAAGRATAYMAAVEEVDGIDRLVAVYPDGRAYEWRQLNARFAE</sequence>
<dbReference type="Proteomes" id="UP000572377">
    <property type="component" value="Unassembled WGS sequence"/>
</dbReference>
<proteinExistence type="predicted"/>
<dbReference type="InterPro" id="IPR045616">
    <property type="entry name" value="DUF6446"/>
</dbReference>
<dbReference type="EMBL" id="JABFBC010000001">
    <property type="protein sequence ID" value="NNU80237.1"/>
    <property type="molecule type" value="Genomic_DNA"/>
</dbReference>
<reference evidence="1 2" key="1">
    <citation type="submission" date="2020-05" db="EMBL/GenBank/DDBJ databases">
        <title>Gimesia benthica sp. nov., a novel planctomycete isolated from a deep-sea water sample of the Northwest Indian Ocean.</title>
        <authorList>
            <person name="Wang J."/>
            <person name="Ruan C."/>
            <person name="Song L."/>
            <person name="Zhu Y."/>
            <person name="Li A."/>
            <person name="Zheng X."/>
            <person name="Wang L."/>
            <person name="Lu Z."/>
            <person name="Huang Y."/>
            <person name="Du W."/>
            <person name="Zhou Y."/>
            <person name="Huang L."/>
            <person name="Dai X."/>
        </authorList>
    </citation>
    <scope>NUCLEOTIDE SEQUENCE [LARGE SCALE GENOMIC DNA]</scope>
    <source>
        <strain evidence="1 2">YYQ-30</strain>
    </source>
</reference>
<dbReference type="GO" id="GO:0016301">
    <property type="term" value="F:kinase activity"/>
    <property type="evidence" value="ECO:0007669"/>
    <property type="project" value="UniProtKB-KW"/>
</dbReference>
<gene>
    <name evidence="1" type="ORF">HMH01_07270</name>
</gene>
<keyword evidence="1" id="KW-0808">Transferase</keyword>
<name>A0A849L1X9_9RHOB</name>
<evidence type="ECO:0000313" key="2">
    <source>
        <dbReference type="Proteomes" id="UP000572377"/>
    </source>
</evidence>
<evidence type="ECO:0000313" key="1">
    <source>
        <dbReference type="EMBL" id="NNU80237.1"/>
    </source>
</evidence>
<organism evidence="1 2">
    <name type="scientific">Halovulum dunhuangense</name>
    <dbReference type="NCBI Taxonomy" id="1505036"/>
    <lineage>
        <taxon>Bacteria</taxon>
        <taxon>Pseudomonadati</taxon>
        <taxon>Pseudomonadota</taxon>
        <taxon>Alphaproteobacteria</taxon>
        <taxon>Rhodobacterales</taxon>
        <taxon>Paracoccaceae</taxon>
        <taxon>Halovulum</taxon>
    </lineage>
</organism>